<gene>
    <name evidence="1" type="ORF">IHE55_28245</name>
</gene>
<dbReference type="EMBL" id="JACYXC010000001">
    <property type="protein sequence ID" value="MBH5338469.1"/>
    <property type="molecule type" value="Genomic_DNA"/>
</dbReference>
<comment type="caution">
    <text evidence="1">The sequence shown here is derived from an EMBL/GenBank/DDBJ whole genome shotgun (WGS) entry which is preliminary data.</text>
</comment>
<accession>A0ABS0NTD7</accession>
<dbReference type="RefSeq" id="WP_197991625.1">
    <property type="nucleotide sequence ID" value="NZ_JACYXC010000001.1"/>
</dbReference>
<sequence>MAKIITLRAPESLGLHDMSQQDIDAYVEDVASRALESLPEGVKPVGVSAVAIEALRPAIDAERGGLWAEWSRACCAQRADIEDFEPPVLDEFSAPGSDVHREAGRTHVESLLRTAALEYPEMHGEAGGQ</sequence>
<keyword evidence="2" id="KW-1185">Reference proteome</keyword>
<evidence type="ECO:0000313" key="1">
    <source>
        <dbReference type="EMBL" id="MBH5338469.1"/>
    </source>
</evidence>
<proteinExistence type="predicted"/>
<reference evidence="1 2" key="1">
    <citation type="submission" date="2020-09" db="EMBL/GenBank/DDBJ databases">
        <title>Biosynthesis of the nuclear factor of activated T cells inhibitor NFAT-133 and its congeners in Streptomyces pactum.</title>
        <authorList>
            <person name="Zhou W."/>
            <person name="Posri P."/>
            <person name="Abugrain M.E."/>
            <person name="Weisberg A.J."/>
            <person name="Chang J.H."/>
            <person name="Mahmud T."/>
        </authorList>
    </citation>
    <scope>NUCLEOTIDE SEQUENCE [LARGE SCALE GENOMIC DNA]</scope>
    <source>
        <strain evidence="1 2">ATCC 27456</strain>
    </source>
</reference>
<protein>
    <submittedName>
        <fullName evidence="1">Uncharacterized protein</fullName>
    </submittedName>
</protein>
<organism evidence="1 2">
    <name type="scientific">Streptomyces pactum</name>
    <dbReference type="NCBI Taxonomy" id="68249"/>
    <lineage>
        <taxon>Bacteria</taxon>
        <taxon>Bacillati</taxon>
        <taxon>Actinomycetota</taxon>
        <taxon>Actinomycetes</taxon>
        <taxon>Kitasatosporales</taxon>
        <taxon>Streptomycetaceae</taxon>
        <taxon>Streptomyces</taxon>
    </lineage>
</organism>
<dbReference type="Proteomes" id="UP000807371">
    <property type="component" value="Unassembled WGS sequence"/>
</dbReference>
<name>A0ABS0NTD7_9ACTN</name>
<evidence type="ECO:0000313" key="2">
    <source>
        <dbReference type="Proteomes" id="UP000807371"/>
    </source>
</evidence>